<evidence type="ECO:0000313" key="1">
    <source>
        <dbReference type="EMBL" id="KAJ8956061.1"/>
    </source>
</evidence>
<evidence type="ECO:0000313" key="2">
    <source>
        <dbReference type="Proteomes" id="UP001162162"/>
    </source>
</evidence>
<gene>
    <name evidence="1" type="ORF">NQ318_016511</name>
</gene>
<reference evidence="1" key="1">
    <citation type="journal article" date="2023" name="Insect Mol. Biol.">
        <title>Genome sequencing provides insights into the evolution of gene families encoding plant cell wall-degrading enzymes in longhorned beetles.</title>
        <authorList>
            <person name="Shin N.R."/>
            <person name="Okamura Y."/>
            <person name="Kirsch R."/>
            <person name="Pauchet Y."/>
        </authorList>
    </citation>
    <scope>NUCLEOTIDE SEQUENCE</scope>
    <source>
        <strain evidence="1">AMC_N1</strain>
    </source>
</reference>
<accession>A0AAV8YVJ0</accession>
<sequence length="140" mass="15759">MQMLITIKEHTNGNKKSLENTRNSIVGIIVLFCLLLEVFCGEVQLLRVKEEIREEITTPPPPPKPYAFGYAAGRYPGHIDRTHSEVSDGSGVVQVTQLELFEQTLTPIYEVCKLSNETGNVAPDLATLRRRDLEGRYVNM</sequence>
<dbReference type="Proteomes" id="UP001162162">
    <property type="component" value="Unassembled WGS sequence"/>
</dbReference>
<proteinExistence type="predicted"/>
<keyword evidence="2" id="KW-1185">Reference proteome</keyword>
<protein>
    <submittedName>
        <fullName evidence="1">Uncharacterized protein</fullName>
    </submittedName>
</protein>
<dbReference type="AlphaFoldDB" id="A0AAV8YVJ0"/>
<organism evidence="1 2">
    <name type="scientific">Aromia moschata</name>
    <dbReference type="NCBI Taxonomy" id="1265417"/>
    <lineage>
        <taxon>Eukaryota</taxon>
        <taxon>Metazoa</taxon>
        <taxon>Ecdysozoa</taxon>
        <taxon>Arthropoda</taxon>
        <taxon>Hexapoda</taxon>
        <taxon>Insecta</taxon>
        <taxon>Pterygota</taxon>
        <taxon>Neoptera</taxon>
        <taxon>Endopterygota</taxon>
        <taxon>Coleoptera</taxon>
        <taxon>Polyphaga</taxon>
        <taxon>Cucujiformia</taxon>
        <taxon>Chrysomeloidea</taxon>
        <taxon>Cerambycidae</taxon>
        <taxon>Cerambycinae</taxon>
        <taxon>Callichromatini</taxon>
        <taxon>Aromia</taxon>
    </lineage>
</organism>
<name>A0AAV8YVJ0_9CUCU</name>
<comment type="caution">
    <text evidence="1">The sequence shown here is derived from an EMBL/GenBank/DDBJ whole genome shotgun (WGS) entry which is preliminary data.</text>
</comment>
<dbReference type="EMBL" id="JAPWTK010000033">
    <property type="protein sequence ID" value="KAJ8956061.1"/>
    <property type="molecule type" value="Genomic_DNA"/>
</dbReference>